<dbReference type="EMBL" id="CP031036">
    <property type="protein sequence ID" value="QDZ19813.1"/>
    <property type="molecule type" value="Genomic_DNA"/>
</dbReference>
<organism evidence="2 3">
    <name type="scientific">Chloropicon primus</name>
    <dbReference type="NCBI Taxonomy" id="1764295"/>
    <lineage>
        <taxon>Eukaryota</taxon>
        <taxon>Viridiplantae</taxon>
        <taxon>Chlorophyta</taxon>
        <taxon>Chloropicophyceae</taxon>
        <taxon>Chloropicales</taxon>
        <taxon>Chloropicaceae</taxon>
        <taxon>Chloropicon</taxon>
    </lineage>
</organism>
<proteinExistence type="predicted"/>
<dbReference type="AlphaFoldDB" id="A0A5B8MHA1"/>
<evidence type="ECO:0000313" key="2">
    <source>
        <dbReference type="EMBL" id="QDZ19813.1"/>
    </source>
</evidence>
<evidence type="ECO:0000313" key="3">
    <source>
        <dbReference type="Proteomes" id="UP000316726"/>
    </source>
</evidence>
<name>A0A5B8MHA1_9CHLO</name>
<feature type="compositionally biased region" description="Polar residues" evidence="1">
    <location>
        <begin position="1"/>
        <end position="11"/>
    </location>
</feature>
<protein>
    <recommendedName>
        <fullName evidence="4">BLOC-1-related complex subunit 7</fullName>
    </recommendedName>
</protein>
<evidence type="ECO:0000256" key="1">
    <source>
        <dbReference type="SAM" id="MobiDB-lite"/>
    </source>
</evidence>
<sequence length="112" mass="12181">MSSSTGTTTVSPLGGKAAAVSSPKLDATDMSKALKRRLSEKMVRATTASYRACRATVKEGQSMELSNVPRVFATKQAAVLKTQQLVNSMPKILAEIDEMYDQLERSISRTLR</sequence>
<feature type="region of interest" description="Disordered" evidence="1">
    <location>
        <begin position="1"/>
        <end position="37"/>
    </location>
</feature>
<dbReference type="Proteomes" id="UP000316726">
    <property type="component" value="Chromosome 3"/>
</dbReference>
<reference evidence="2 3" key="1">
    <citation type="submission" date="2018-07" db="EMBL/GenBank/DDBJ databases">
        <title>The complete nuclear genome of the prasinophyte Chloropicon primus (CCMP1205).</title>
        <authorList>
            <person name="Pombert J.-F."/>
            <person name="Otis C."/>
            <person name="Turmel M."/>
            <person name="Lemieux C."/>
        </authorList>
    </citation>
    <scope>NUCLEOTIDE SEQUENCE [LARGE SCALE GENOMIC DNA]</scope>
    <source>
        <strain evidence="2 3">CCMP1205</strain>
    </source>
</reference>
<evidence type="ECO:0008006" key="4">
    <source>
        <dbReference type="Google" id="ProtNLM"/>
    </source>
</evidence>
<accession>A0A5B8MHA1</accession>
<gene>
    <name evidence="2" type="ORF">A3770_03p23310</name>
</gene>
<keyword evidence="3" id="KW-1185">Reference proteome</keyword>